<sequence>MSKTIKFLIVVALFVGFASCSDDDDPTPLVEVKSESIVNLHAPVEGGSQQGAPTFSGEFTKFDFATGKTTTSETEWDIAFRGLSIIVNGGTSAGTTDEPIRTKEAAVYIASGTIASVTEANLSMFKQDSETGYAIPEGSGNGWYTYAGDPTHLINPTPGKILVVKTRTGNYAKMEILSYYKDAPAEPDAFTDESPYFTFNYVYQPNDGVTTF</sequence>
<gene>
    <name evidence="2" type="ORF">JBL43_17830</name>
</gene>
<dbReference type="Proteomes" id="UP000623301">
    <property type="component" value="Unassembled WGS sequence"/>
</dbReference>
<name>A0ABS0WVT1_9FLAO</name>
<proteinExistence type="predicted"/>
<evidence type="ECO:0000256" key="1">
    <source>
        <dbReference type="SAM" id="SignalP"/>
    </source>
</evidence>
<dbReference type="RefSeq" id="WP_198842745.1">
    <property type="nucleotide sequence ID" value="NZ_JAEHFJ010000012.1"/>
</dbReference>
<feature type="signal peptide" evidence="1">
    <location>
        <begin position="1"/>
        <end position="23"/>
    </location>
</feature>
<evidence type="ECO:0000313" key="3">
    <source>
        <dbReference type="Proteomes" id="UP000623301"/>
    </source>
</evidence>
<dbReference type="PROSITE" id="PS51257">
    <property type="entry name" value="PROKAR_LIPOPROTEIN"/>
    <property type="match status" value="1"/>
</dbReference>
<feature type="chain" id="PRO_5045126427" evidence="1">
    <location>
        <begin position="24"/>
        <end position="212"/>
    </location>
</feature>
<dbReference type="CDD" id="cd12105">
    <property type="entry name" value="HmuY"/>
    <property type="match status" value="1"/>
</dbReference>
<accession>A0ABS0WVT1</accession>
<comment type="caution">
    <text evidence="2">The sequence shown here is derived from an EMBL/GenBank/DDBJ whole genome shotgun (WGS) entry which is preliminary data.</text>
</comment>
<reference evidence="2 3" key="1">
    <citation type="submission" date="2020-12" db="EMBL/GenBank/DDBJ databases">
        <title>Aureibaculum luteum sp. nov. and Aureibaculum flavum sp. nov., novel members of the family Flavobacteriaceae isolated from Antarctic intertidal sediments.</title>
        <authorList>
            <person name="He X."/>
            <person name="Zhang X."/>
        </authorList>
    </citation>
    <scope>NUCLEOTIDE SEQUENCE [LARGE SCALE GENOMIC DNA]</scope>
    <source>
        <strain evidence="2 3">A20</strain>
    </source>
</reference>
<protein>
    <submittedName>
        <fullName evidence="2">HmuY family protein</fullName>
    </submittedName>
</protein>
<keyword evidence="3" id="KW-1185">Reference proteome</keyword>
<evidence type="ECO:0000313" key="2">
    <source>
        <dbReference type="EMBL" id="MBJ2176116.1"/>
    </source>
</evidence>
<dbReference type="InterPro" id="IPR025921">
    <property type="entry name" value="HmuY"/>
</dbReference>
<keyword evidence="1" id="KW-0732">Signal</keyword>
<organism evidence="2 3">
    <name type="scientific">Aureibaculum flavum</name>
    <dbReference type="NCBI Taxonomy" id="2795986"/>
    <lineage>
        <taxon>Bacteria</taxon>
        <taxon>Pseudomonadati</taxon>
        <taxon>Bacteroidota</taxon>
        <taxon>Flavobacteriia</taxon>
        <taxon>Flavobacteriales</taxon>
        <taxon>Flavobacteriaceae</taxon>
        <taxon>Aureibaculum</taxon>
    </lineage>
</organism>
<dbReference type="Pfam" id="PF14064">
    <property type="entry name" value="HmuY"/>
    <property type="match status" value="1"/>
</dbReference>
<dbReference type="EMBL" id="JAEHFJ010000012">
    <property type="protein sequence ID" value="MBJ2176116.1"/>
    <property type="molecule type" value="Genomic_DNA"/>
</dbReference>